<feature type="region of interest" description="Disordered" evidence="1">
    <location>
        <begin position="118"/>
        <end position="146"/>
    </location>
</feature>
<reference evidence="3 4" key="1">
    <citation type="submission" date="2022-01" db="EMBL/GenBank/DDBJ databases">
        <title>Collection of gut derived symbiotic bacterial strains cultured from healthy donors.</title>
        <authorList>
            <person name="Lin H."/>
            <person name="Kohout C."/>
            <person name="Waligurski E."/>
            <person name="Pamer E.G."/>
        </authorList>
    </citation>
    <scope>NUCLEOTIDE SEQUENCE [LARGE SCALE GENOMIC DNA]</scope>
    <source>
        <strain evidence="3 4">DFI.7.58</strain>
    </source>
</reference>
<keyword evidence="2" id="KW-1133">Transmembrane helix</keyword>
<sequence length="185" mass="20268">MSKSAHILFVLFTSYFGLLARFYTAFPVGVGFHGPKGMRWFGGGSESCLNDPVAFILHINKHAPLSAFHRKRRVYSLIYLQQVLAAVLIIGMDGLSHPRTNNQRVHLLKGKSAGEGPPFVHAPAPAKHAGHGKNQYRMAGGRRSGPAAPFADKGHGFLVCRIESSKPSPFSCYIHNTTLKVKYQA</sequence>
<keyword evidence="2" id="KW-0812">Transmembrane</keyword>
<feature type="transmembrane region" description="Helical" evidence="2">
    <location>
        <begin position="7"/>
        <end position="26"/>
    </location>
</feature>
<keyword evidence="4" id="KW-1185">Reference proteome</keyword>
<dbReference type="Proteomes" id="UP001298681">
    <property type="component" value="Unassembled WGS sequence"/>
</dbReference>
<dbReference type="EMBL" id="JAKNHQ010000012">
    <property type="protein sequence ID" value="MCG4611164.1"/>
    <property type="molecule type" value="Genomic_DNA"/>
</dbReference>
<gene>
    <name evidence="3" type="ORF">L0P57_09505</name>
</gene>
<proteinExistence type="predicted"/>
<evidence type="ECO:0000256" key="2">
    <source>
        <dbReference type="SAM" id="Phobius"/>
    </source>
</evidence>
<evidence type="ECO:0008006" key="5">
    <source>
        <dbReference type="Google" id="ProtNLM"/>
    </source>
</evidence>
<protein>
    <recommendedName>
        <fullName evidence="5">Secreted protein</fullName>
    </recommendedName>
</protein>
<evidence type="ECO:0000256" key="1">
    <source>
        <dbReference type="SAM" id="MobiDB-lite"/>
    </source>
</evidence>
<name>A0ABS9MK20_9FIRM</name>
<accession>A0ABS9MK20</accession>
<dbReference type="RefSeq" id="WP_237966897.1">
    <property type="nucleotide sequence ID" value="NZ_JAKNHQ010000012.1"/>
</dbReference>
<comment type="caution">
    <text evidence="3">The sequence shown here is derived from an EMBL/GenBank/DDBJ whole genome shotgun (WGS) entry which is preliminary data.</text>
</comment>
<evidence type="ECO:0000313" key="3">
    <source>
        <dbReference type="EMBL" id="MCG4611164.1"/>
    </source>
</evidence>
<evidence type="ECO:0000313" key="4">
    <source>
        <dbReference type="Proteomes" id="UP001298681"/>
    </source>
</evidence>
<keyword evidence="2" id="KW-0472">Membrane</keyword>
<organism evidence="3 4">
    <name type="scientific">Anaeromassilibacillus senegalensis</name>
    <dbReference type="NCBI Taxonomy" id="1673717"/>
    <lineage>
        <taxon>Bacteria</taxon>
        <taxon>Bacillati</taxon>
        <taxon>Bacillota</taxon>
        <taxon>Clostridia</taxon>
        <taxon>Eubacteriales</taxon>
        <taxon>Acutalibacteraceae</taxon>
        <taxon>Anaeromassilibacillus</taxon>
    </lineage>
</organism>